<keyword evidence="5" id="KW-1185">Reference proteome</keyword>
<dbReference type="EMBL" id="JBHLYR010000084">
    <property type="protein sequence ID" value="MFB9995247.1"/>
    <property type="molecule type" value="Genomic_DNA"/>
</dbReference>
<sequence length="357" mass="37244">MTTPPDFQPELDTAIRLALEAGALLLSHLARGLIVEYKTSAEDTVTAADREASALIVAGLKQAFPGDGLLSEEEIDSPENKAERQGRARVWIVDPIDGTNDFTKGSADFSVSIGLAVGGEPVLGVVFAPASGELFAGRVGAGVTKNGERTGFSTRTGGLDAPFIVAISGTEYKRELHLHDLPGMKPSGSIALKLARIAAGEADATFTMSPRSEWDIAAGHALLRAAGGDLLRRDGLPIHYNQPHPHIEQGIVGGQPEALTWLTAELAARALPTAHLGLDESALAWASLAQADQAALAGQPGVNVRHAGGQTLALLVVDPATRRVVRAEGDAFHLSRLTRDVVRALGPLNTQSGGGLN</sequence>
<dbReference type="PRINTS" id="PR00377">
    <property type="entry name" value="IMPHPHTASES"/>
</dbReference>
<protein>
    <submittedName>
        <fullName evidence="4">3'(2'),5'-bisphosphate nucleotidase CysQ</fullName>
    </submittedName>
</protein>
<dbReference type="Gene3D" id="3.40.190.80">
    <property type="match status" value="1"/>
</dbReference>
<dbReference type="Gene3D" id="3.30.540.10">
    <property type="entry name" value="Fructose-1,6-Bisphosphatase, subunit A, domain 1"/>
    <property type="match status" value="1"/>
</dbReference>
<dbReference type="RefSeq" id="WP_380017000.1">
    <property type="nucleotide sequence ID" value="NZ_JBHLYR010000084.1"/>
</dbReference>
<keyword evidence="3" id="KW-0460">Magnesium</keyword>
<name>A0ABV6B655_9DEIO</name>
<evidence type="ECO:0000313" key="5">
    <source>
        <dbReference type="Proteomes" id="UP001589733"/>
    </source>
</evidence>
<dbReference type="CDD" id="cd01638">
    <property type="entry name" value="CysQ"/>
    <property type="match status" value="1"/>
</dbReference>
<proteinExistence type="predicted"/>
<dbReference type="InterPro" id="IPR000760">
    <property type="entry name" value="Inositol_monophosphatase-like"/>
</dbReference>
<dbReference type="InterPro" id="IPR020583">
    <property type="entry name" value="Inositol_monoP_metal-BS"/>
</dbReference>
<comment type="caution">
    <text evidence="4">The sequence shown here is derived from an EMBL/GenBank/DDBJ whole genome shotgun (WGS) entry which is preliminary data.</text>
</comment>
<gene>
    <name evidence="4" type="ORF">ACFFLM_25190</name>
</gene>
<organism evidence="4 5">
    <name type="scientific">Deinococcus oregonensis</name>
    <dbReference type="NCBI Taxonomy" id="1805970"/>
    <lineage>
        <taxon>Bacteria</taxon>
        <taxon>Thermotogati</taxon>
        <taxon>Deinococcota</taxon>
        <taxon>Deinococci</taxon>
        <taxon>Deinococcales</taxon>
        <taxon>Deinococcaceae</taxon>
        <taxon>Deinococcus</taxon>
    </lineage>
</organism>
<dbReference type="PANTHER" id="PTHR20854">
    <property type="entry name" value="INOSITOL MONOPHOSPHATASE"/>
    <property type="match status" value="1"/>
</dbReference>
<dbReference type="PANTHER" id="PTHR20854:SF4">
    <property type="entry name" value="INOSITOL-1-MONOPHOSPHATASE-RELATED"/>
    <property type="match status" value="1"/>
</dbReference>
<dbReference type="SUPFAM" id="SSF56655">
    <property type="entry name" value="Carbohydrate phosphatase"/>
    <property type="match status" value="1"/>
</dbReference>
<dbReference type="PROSITE" id="PS00630">
    <property type="entry name" value="IMP_2"/>
    <property type="match status" value="1"/>
</dbReference>
<dbReference type="PROSITE" id="PS00629">
    <property type="entry name" value="IMP_1"/>
    <property type="match status" value="1"/>
</dbReference>
<dbReference type="Pfam" id="PF00459">
    <property type="entry name" value="Inositol_P"/>
    <property type="match status" value="1"/>
</dbReference>
<reference evidence="4 5" key="1">
    <citation type="submission" date="2024-09" db="EMBL/GenBank/DDBJ databases">
        <authorList>
            <person name="Sun Q."/>
            <person name="Mori K."/>
        </authorList>
    </citation>
    <scope>NUCLEOTIDE SEQUENCE [LARGE SCALE GENOMIC DNA]</scope>
    <source>
        <strain evidence="4 5">JCM 13503</strain>
    </source>
</reference>
<keyword evidence="1" id="KW-0479">Metal-binding</keyword>
<accession>A0ABV6B655</accession>
<evidence type="ECO:0000256" key="3">
    <source>
        <dbReference type="ARBA" id="ARBA00022842"/>
    </source>
</evidence>
<dbReference type="InterPro" id="IPR020550">
    <property type="entry name" value="Inositol_monophosphatase_CS"/>
</dbReference>
<evidence type="ECO:0000256" key="2">
    <source>
        <dbReference type="ARBA" id="ARBA00022801"/>
    </source>
</evidence>
<dbReference type="Proteomes" id="UP001589733">
    <property type="component" value="Unassembled WGS sequence"/>
</dbReference>
<evidence type="ECO:0000313" key="4">
    <source>
        <dbReference type="EMBL" id="MFB9995247.1"/>
    </source>
</evidence>
<keyword evidence="2" id="KW-0378">Hydrolase</keyword>
<evidence type="ECO:0000256" key="1">
    <source>
        <dbReference type="ARBA" id="ARBA00022723"/>
    </source>
</evidence>